<evidence type="ECO:0000313" key="5">
    <source>
        <dbReference type="EMBL" id="TMP32027.1"/>
    </source>
</evidence>
<dbReference type="GO" id="GO:0004746">
    <property type="term" value="F:riboflavin synthase activity"/>
    <property type="evidence" value="ECO:0007669"/>
    <property type="project" value="UniProtKB-UniRule"/>
</dbReference>
<dbReference type="SUPFAM" id="SSF63380">
    <property type="entry name" value="Riboflavin synthase domain-like"/>
    <property type="match status" value="2"/>
</dbReference>
<dbReference type="EMBL" id="PNCI01000007">
    <property type="protein sequence ID" value="TMP32027.1"/>
    <property type="molecule type" value="Genomic_DNA"/>
</dbReference>
<dbReference type="Gene3D" id="2.40.30.20">
    <property type="match status" value="2"/>
</dbReference>
<comment type="caution">
    <text evidence="5">The sequence shown here is derived from an EMBL/GenBank/DDBJ whole genome shotgun (WGS) entry which is preliminary data.</text>
</comment>
<dbReference type="NCBIfam" id="NF006767">
    <property type="entry name" value="PRK09289.1"/>
    <property type="match status" value="1"/>
</dbReference>
<dbReference type="CDD" id="cd00402">
    <property type="entry name" value="Riboflavin_synthase_like"/>
    <property type="match status" value="1"/>
</dbReference>
<evidence type="ECO:0000259" key="4">
    <source>
        <dbReference type="PROSITE" id="PS51177"/>
    </source>
</evidence>
<dbReference type="AlphaFoldDB" id="A0A5S3WSI5"/>
<feature type="repeat" description="Lumazine-binding" evidence="3">
    <location>
        <begin position="1"/>
        <end position="103"/>
    </location>
</feature>
<dbReference type="PROSITE" id="PS51177">
    <property type="entry name" value="LUMAZINE_BIND"/>
    <property type="match status" value="2"/>
</dbReference>
<dbReference type="Proteomes" id="UP000310249">
    <property type="component" value="Unassembled WGS sequence"/>
</dbReference>
<gene>
    <name evidence="5" type="ORF">CWB99_02565</name>
</gene>
<dbReference type="Pfam" id="PF00677">
    <property type="entry name" value="Lum_binding"/>
    <property type="match status" value="2"/>
</dbReference>
<feature type="domain" description="Lumazine-binding" evidence="4">
    <location>
        <begin position="1"/>
        <end position="103"/>
    </location>
</feature>
<reference evidence="6" key="2">
    <citation type="submission" date="2019-06" db="EMBL/GenBank/DDBJ databases">
        <title>Co-occurence of chitin degradation, pigmentation and bioactivity in marine Pseudoalteromonas.</title>
        <authorList>
            <person name="Sonnenschein E.C."/>
            <person name="Bech P.K."/>
        </authorList>
    </citation>
    <scope>NUCLEOTIDE SEQUENCE [LARGE SCALE GENOMIC DNA]</scope>
    <source>
        <strain evidence="6">S2676</strain>
    </source>
</reference>
<protein>
    <recommendedName>
        <fullName evidence="2">Riboflavin synthase</fullName>
        <ecNumber evidence="2">2.5.1.9</ecNumber>
    </recommendedName>
</protein>
<dbReference type="RefSeq" id="WP_138552601.1">
    <property type="nucleotide sequence ID" value="NZ_PNCH01000038.1"/>
</dbReference>
<dbReference type="NCBIfam" id="TIGR00187">
    <property type="entry name" value="ribE"/>
    <property type="match status" value="1"/>
</dbReference>
<organism evidence="5 6">
    <name type="scientific">Pseudoalteromonas rubra</name>
    <dbReference type="NCBI Taxonomy" id="43658"/>
    <lineage>
        <taxon>Bacteria</taxon>
        <taxon>Pseudomonadati</taxon>
        <taxon>Pseudomonadota</taxon>
        <taxon>Gammaproteobacteria</taxon>
        <taxon>Alteromonadales</taxon>
        <taxon>Pseudoalteromonadaceae</taxon>
        <taxon>Pseudoalteromonas</taxon>
    </lineage>
</organism>
<name>A0A5S3WSI5_9GAMM</name>
<sequence length="213" mass="23314">MFTGIVQTQATVVSAVLREGIMKLVLSVDSRYLEKLTHGASIAINGCCLTVTDFEVRGADVVGQVSFDVIDETLKLTNLCGLQQGTRVNFERSVTFGTELGGHIVSGHVHCQGAIEQIIQDADNCRIKLAIDDQWIKYILYKGFICVNGASLTVGKLEEGGFWLHLIPETLTLTNLGVAHVGDALNIEVDQQTYTTVNTVEHYLRKNRGSFSL</sequence>
<proteinExistence type="predicted"/>
<dbReference type="GO" id="GO:0009231">
    <property type="term" value="P:riboflavin biosynthetic process"/>
    <property type="evidence" value="ECO:0007669"/>
    <property type="project" value="TreeGrafter"/>
</dbReference>
<dbReference type="EC" id="2.5.1.9" evidence="2"/>
<dbReference type="InterPro" id="IPR001783">
    <property type="entry name" value="Lumazine-bd"/>
</dbReference>
<dbReference type="GO" id="GO:0005829">
    <property type="term" value="C:cytosol"/>
    <property type="evidence" value="ECO:0007669"/>
    <property type="project" value="TreeGrafter"/>
</dbReference>
<dbReference type="PANTHER" id="PTHR21098">
    <property type="entry name" value="RIBOFLAVIN SYNTHASE ALPHA CHAIN"/>
    <property type="match status" value="1"/>
</dbReference>
<accession>A0A5S3WSI5</accession>
<evidence type="ECO:0000313" key="6">
    <source>
        <dbReference type="Proteomes" id="UP000310249"/>
    </source>
</evidence>
<keyword evidence="1" id="KW-0677">Repeat</keyword>
<feature type="domain" description="Lumazine-binding" evidence="4">
    <location>
        <begin position="104"/>
        <end position="200"/>
    </location>
</feature>
<feature type="repeat" description="Lumazine-binding" evidence="3">
    <location>
        <begin position="104"/>
        <end position="200"/>
    </location>
</feature>
<dbReference type="PANTHER" id="PTHR21098:SF0">
    <property type="entry name" value="RIBOFLAVIN SYNTHASE"/>
    <property type="match status" value="1"/>
</dbReference>
<dbReference type="InterPro" id="IPR026017">
    <property type="entry name" value="Lumazine-bd_dom"/>
</dbReference>
<dbReference type="InterPro" id="IPR017938">
    <property type="entry name" value="Riboflavin_synthase-like_b-brl"/>
</dbReference>
<dbReference type="OrthoDB" id="9788537at2"/>
<dbReference type="InterPro" id="IPR023366">
    <property type="entry name" value="ATP_synth_asu-like_sf"/>
</dbReference>
<evidence type="ECO:0000256" key="3">
    <source>
        <dbReference type="PROSITE-ProRule" id="PRU00524"/>
    </source>
</evidence>
<dbReference type="PIRSF" id="PIRSF000498">
    <property type="entry name" value="Riboflavin_syn_A"/>
    <property type="match status" value="1"/>
</dbReference>
<dbReference type="NCBIfam" id="NF009566">
    <property type="entry name" value="PRK13020.1"/>
    <property type="match status" value="1"/>
</dbReference>
<evidence type="ECO:0000256" key="2">
    <source>
        <dbReference type="NCBIfam" id="TIGR00187"/>
    </source>
</evidence>
<reference evidence="5 6" key="1">
    <citation type="submission" date="2018-01" db="EMBL/GenBank/DDBJ databases">
        <authorList>
            <person name="Paulsen S."/>
            <person name="Gram L.K."/>
        </authorList>
    </citation>
    <scope>NUCLEOTIDE SEQUENCE [LARGE SCALE GENOMIC DNA]</scope>
    <source>
        <strain evidence="5 6">S2676</strain>
    </source>
</reference>
<evidence type="ECO:0000256" key="1">
    <source>
        <dbReference type="ARBA" id="ARBA00022737"/>
    </source>
</evidence>